<dbReference type="RefSeq" id="WP_045774429.1">
    <property type="nucleotide sequence ID" value="NZ_LAJY01000036.1"/>
</dbReference>
<dbReference type="InterPro" id="IPR021959">
    <property type="entry name" value="DUF3576"/>
</dbReference>
<comment type="caution">
    <text evidence="2">The sequence shown here is derived from an EMBL/GenBank/DDBJ whole genome shotgun (WGS) entry which is preliminary data.</text>
</comment>
<protein>
    <recommendedName>
        <fullName evidence="4">DUF3576 domain-containing protein</fullName>
    </recommendedName>
</protein>
<dbReference type="AlphaFoldDB" id="A0A0F3IW38"/>
<sequence length="175" mass="18902">MRAVSLLSVLLIGTVLTACSSILPQGEASYPKTEDEREAERFGKITGEDGIVLFGGRNLPRGGEGAGGIGVNTYLWRASLDALSFMPLSSADPFGGVIITDWYSPPQNPNERVKVTLYVLDRDLRADGVRAAVFRQVLGGAGWQDAAVDPRTGTDLEDAVLTRARQLRITNLNRK</sequence>
<keyword evidence="1" id="KW-0732">Signal</keyword>
<evidence type="ECO:0008006" key="4">
    <source>
        <dbReference type="Google" id="ProtNLM"/>
    </source>
</evidence>
<feature type="signal peptide" evidence="1">
    <location>
        <begin position="1"/>
        <end position="20"/>
    </location>
</feature>
<gene>
    <name evidence="2" type="ORF">VZ95_02230</name>
</gene>
<organism evidence="2 3">
    <name type="scientific">Elstera litoralis</name>
    <dbReference type="NCBI Taxonomy" id="552518"/>
    <lineage>
        <taxon>Bacteria</taxon>
        <taxon>Pseudomonadati</taxon>
        <taxon>Pseudomonadota</taxon>
        <taxon>Alphaproteobacteria</taxon>
        <taxon>Rhodospirillales</taxon>
        <taxon>Rhodospirillaceae</taxon>
        <taxon>Elstera</taxon>
    </lineage>
</organism>
<proteinExistence type="predicted"/>
<evidence type="ECO:0000313" key="3">
    <source>
        <dbReference type="Proteomes" id="UP000033774"/>
    </source>
</evidence>
<dbReference type="Pfam" id="PF12100">
    <property type="entry name" value="DUF3576"/>
    <property type="match status" value="1"/>
</dbReference>
<reference evidence="2 3" key="1">
    <citation type="submission" date="2015-03" db="EMBL/GenBank/DDBJ databases">
        <title>Draft genome sequence of Elstera litoralis.</title>
        <authorList>
            <person name="Rahalkar M.C."/>
            <person name="Dhakephalkar P.K."/>
            <person name="Pore S.D."/>
            <person name="Arora P."/>
            <person name="Kapse N.G."/>
            <person name="Pandit P.S."/>
        </authorList>
    </citation>
    <scope>NUCLEOTIDE SEQUENCE [LARGE SCALE GENOMIC DNA]</scope>
    <source>
        <strain evidence="2 3">Dia-1</strain>
    </source>
</reference>
<feature type="chain" id="PRO_5002462659" description="DUF3576 domain-containing protein" evidence="1">
    <location>
        <begin position="21"/>
        <end position="175"/>
    </location>
</feature>
<dbReference type="Proteomes" id="UP000033774">
    <property type="component" value="Unassembled WGS sequence"/>
</dbReference>
<name>A0A0F3IW38_9PROT</name>
<dbReference type="OrthoDB" id="8479681at2"/>
<dbReference type="PATRIC" id="fig|552518.3.peg.2406"/>
<dbReference type="EMBL" id="LAJY01000036">
    <property type="protein sequence ID" value="KJV10842.1"/>
    <property type="molecule type" value="Genomic_DNA"/>
</dbReference>
<dbReference type="PROSITE" id="PS51257">
    <property type="entry name" value="PROKAR_LIPOPROTEIN"/>
    <property type="match status" value="1"/>
</dbReference>
<evidence type="ECO:0000313" key="2">
    <source>
        <dbReference type="EMBL" id="KJV10842.1"/>
    </source>
</evidence>
<keyword evidence="3" id="KW-1185">Reference proteome</keyword>
<evidence type="ECO:0000256" key="1">
    <source>
        <dbReference type="SAM" id="SignalP"/>
    </source>
</evidence>
<accession>A0A0F3IW38</accession>